<comment type="caution">
    <text evidence="6">The sequence shown here is derived from an EMBL/GenBank/DDBJ whole genome shotgun (WGS) entry which is preliminary data.</text>
</comment>
<evidence type="ECO:0000256" key="1">
    <source>
        <dbReference type="ARBA" id="ARBA00010529"/>
    </source>
</evidence>
<dbReference type="InterPro" id="IPR010992">
    <property type="entry name" value="IHF-like_DNA-bd_dom_sf"/>
</dbReference>
<dbReference type="PANTHER" id="PTHR33175:SF3">
    <property type="entry name" value="DNA-BINDING PROTEIN HU-BETA"/>
    <property type="match status" value="1"/>
</dbReference>
<dbReference type="InterPro" id="IPR000119">
    <property type="entry name" value="Hist_DNA-bd"/>
</dbReference>
<dbReference type="PRINTS" id="PR01727">
    <property type="entry name" value="DNABINDINGHU"/>
</dbReference>
<keyword evidence="2" id="KW-0226">DNA condensation</keyword>
<keyword evidence="3" id="KW-0238">DNA-binding</keyword>
<dbReference type="CDD" id="cd13831">
    <property type="entry name" value="HU"/>
    <property type="match status" value="1"/>
</dbReference>
<evidence type="ECO:0000256" key="2">
    <source>
        <dbReference type="ARBA" id="ARBA00023067"/>
    </source>
</evidence>
<proteinExistence type="inferred from homology"/>
<dbReference type="Gene3D" id="4.10.520.10">
    <property type="entry name" value="IHF-like DNA-binding proteins"/>
    <property type="match status" value="1"/>
</dbReference>
<evidence type="ECO:0000256" key="4">
    <source>
        <dbReference type="RuleBase" id="RU003939"/>
    </source>
</evidence>
<name>A0ABQ0QDC4_9PROT</name>
<dbReference type="Pfam" id="PF00216">
    <property type="entry name" value="Bac_DNA_binding"/>
    <property type="match status" value="1"/>
</dbReference>
<protein>
    <submittedName>
        <fullName evidence="6">Histone-like DNA-binding protein HU</fullName>
    </submittedName>
</protein>
<evidence type="ECO:0000313" key="7">
    <source>
        <dbReference type="Proteomes" id="UP001061070"/>
    </source>
</evidence>
<dbReference type="PANTHER" id="PTHR33175">
    <property type="entry name" value="DNA-BINDING PROTEIN HU"/>
    <property type="match status" value="1"/>
</dbReference>
<dbReference type="SMART" id="SM00411">
    <property type="entry name" value="BHL"/>
    <property type="match status" value="1"/>
</dbReference>
<sequence length="123" mass="13182">MRPQIEQAPELQDSSEAGLGALTPERHIMEKPLNKQELIAAVADAADLPKAKASEVVDAVFSTIEKTLAKKQEVRLVGFGSFVTATRKAAKGRNPRTGEEIDIPASTSVRFKPGKGLKDAVSE</sequence>
<feature type="region of interest" description="Disordered" evidence="5">
    <location>
        <begin position="1"/>
        <end position="20"/>
    </location>
</feature>
<dbReference type="Proteomes" id="UP001061070">
    <property type="component" value="Unassembled WGS sequence"/>
</dbReference>
<gene>
    <name evidence="6" type="ORF">AA0228_2330</name>
</gene>
<evidence type="ECO:0000313" key="6">
    <source>
        <dbReference type="EMBL" id="GBR14739.1"/>
    </source>
</evidence>
<evidence type="ECO:0000256" key="3">
    <source>
        <dbReference type="ARBA" id="ARBA00023125"/>
    </source>
</evidence>
<organism evidence="6 7">
    <name type="scientific">Gluconobacter frateurii NRIC 0228</name>
    <dbReference type="NCBI Taxonomy" id="1307946"/>
    <lineage>
        <taxon>Bacteria</taxon>
        <taxon>Pseudomonadati</taxon>
        <taxon>Pseudomonadota</taxon>
        <taxon>Alphaproteobacteria</taxon>
        <taxon>Acetobacterales</taxon>
        <taxon>Acetobacteraceae</taxon>
        <taxon>Gluconobacter</taxon>
    </lineage>
</organism>
<evidence type="ECO:0000256" key="5">
    <source>
        <dbReference type="SAM" id="MobiDB-lite"/>
    </source>
</evidence>
<dbReference type="EMBL" id="BAQW01000013">
    <property type="protein sequence ID" value="GBR14739.1"/>
    <property type="molecule type" value="Genomic_DNA"/>
</dbReference>
<dbReference type="SUPFAM" id="SSF47729">
    <property type="entry name" value="IHF-like DNA-binding proteins"/>
    <property type="match status" value="1"/>
</dbReference>
<keyword evidence="7" id="KW-1185">Reference proteome</keyword>
<accession>A0ABQ0QDC4</accession>
<reference evidence="6" key="1">
    <citation type="submission" date="2013-04" db="EMBL/GenBank/DDBJ databases">
        <title>The genome sequencing project of 58 acetic acid bacteria.</title>
        <authorList>
            <person name="Okamoto-Kainuma A."/>
            <person name="Ishikawa M."/>
            <person name="Umino S."/>
            <person name="Koizumi Y."/>
            <person name="Shiwa Y."/>
            <person name="Yoshikawa H."/>
            <person name="Matsutani M."/>
            <person name="Matsushita K."/>
        </authorList>
    </citation>
    <scope>NUCLEOTIDE SEQUENCE</scope>
    <source>
        <strain evidence="6">NRIC 0228</strain>
    </source>
</reference>
<comment type="similarity">
    <text evidence="1 4">Belongs to the bacterial histone-like protein family.</text>
</comment>